<name>A0ABV7ZZS9_9GAMM</name>
<accession>A0ABV7ZZS9</accession>
<dbReference type="EMBL" id="JBHRYR010000003">
    <property type="protein sequence ID" value="MFC3853645.1"/>
    <property type="molecule type" value="Genomic_DNA"/>
</dbReference>
<proteinExistence type="predicted"/>
<evidence type="ECO:0000313" key="1">
    <source>
        <dbReference type="EMBL" id="MFC3853645.1"/>
    </source>
</evidence>
<reference evidence="2" key="1">
    <citation type="journal article" date="2019" name="Int. J. Syst. Evol. Microbiol.">
        <title>The Global Catalogue of Microorganisms (GCM) 10K type strain sequencing project: providing services to taxonomists for standard genome sequencing and annotation.</title>
        <authorList>
            <consortium name="The Broad Institute Genomics Platform"/>
            <consortium name="The Broad Institute Genome Sequencing Center for Infectious Disease"/>
            <person name="Wu L."/>
            <person name="Ma J."/>
        </authorList>
    </citation>
    <scope>NUCLEOTIDE SEQUENCE [LARGE SCALE GENOMIC DNA]</scope>
    <source>
        <strain evidence="2">IBRC 10765</strain>
    </source>
</reference>
<protein>
    <submittedName>
        <fullName evidence="1">Uncharacterized protein</fullName>
    </submittedName>
</protein>
<organism evidence="1 2">
    <name type="scientific">Saccharospirillum mangrovi</name>
    <dbReference type="NCBI Taxonomy" id="2161747"/>
    <lineage>
        <taxon>Bacteria</taxon>
        <taxon>Pseudomonadati</taxon>
        <taxon>Pseudomonadota</taxon>
        <taxon>Gammaproteobacteria</taxon>
        <taxon>Oceanospirillales</taxon>
        <taxon>Saccharospirillaceae</taxon>
        <taxon>Saccharospirillum</taxon>
    </lineage>
</organism>
<comment type="caution">
    <text evidence="1">The sequence shown here is derived from an EMBL/GenBank/DDBJ whole genome shotgun (WGS) entry which is preliminary data.</text>
</comment>
<keyword evidence="2" id="KW-1185">Reference proteome</keyword>
<dbReference type="Proteomes" id="UP001595617">
    <property type="component" value="Unassembled WGS sequence"/>
</dbReference>
<dbReference type="RefSeq" id="WP_380696997.1">
    <property type="nucleotide sequence ID" value="NZ_JBHRYR010000003.1"/>
</dbReference>
<sequence length="161" mass="18520">MTLRIVFVFLGLLSLGVGATPVTTLQGIYALPVSVVYVQRLGYWRHGLLDGNYRVVVVEEDSRYQRHQMHIQWLCQCETGLVAIRGIDELNVDERFIFTPPTFRRIDDIDTLDFVARDTRTQEDFAVQIRLLGLGEYELLRQRLPDTDRRQVVSPADAPSQ</sequence>
<evidence type="ECO:0000313" key="2">
    <source>
        <dbReference type="Proteomes" id="UP001595617"/>
    </source>
</evidence>
<gene>
    <name evidence="1" type="ORF">ACFOOG_12440</name>
</gene>